<organism evidence="1 2">
    <name type="scientific">Streptomyces cupreus</name>
    <dbReference type="NCBI Taxonomy" id="2759956"/>
    <lineage>
        <taxon>Bacteria</taxon>
        <taxon>Bacillati</taxon>
        <taxon>Actinomycetota</taxon>
        <taxon>Actinomycetes</taxon>
        <taxon>Kitasatosporales</taxon>
        <taxon>Streptomycetaceae</taxon>
        <taxon>Streptomyces</taxon>
    </lineage>
</organism>
<reference evidence="1 2" key="1">
    <citation type="submission" date="2020-08" db="EMBL/GenBank/DDBJ databases">
        <title>Streptomyces sp. PSKA01 genome sequencing and assembly.</title>
        <authorList>
            <person name="Mandal S."/>
            <person name="Maiti P.K."/>
            <person name="Das P."/>
        </authorList>
    </citation>
    <scope>NUCLEOTIDE SEQUENCE [LARGE SCALE GENOMIC DNA]</scope>
    <source>
        <strain evidence="1 2">PSKA01</strain>
    </source>
</reference>
<sequence length="250" mass="28795">MNLDRTRLRLDRALDDLTVTFRGMTAWSDENQCDCHWGSQEELALLKIPGVELDPDLLHRTWDAPDWSDHGAVLRRILPQFARELVGGRVQPLFGMHEVGRCFARGHWQQWPTQQSAAVREFLHAWWIHSLTDPDPAVPVHELFALCAEASGTLTPWLDAWEALDHPVADRHLAVAADEWEYNLLGDELPWDAWEDAEALRVELAAWLVRYAPDRLRALDVPDELLHRIRLIGLTGPARREDPHCPHRTY</sequence>
<name>A0A7X1J7A1_9ACTN</name>
<dbReference type="AlphaFoldDB" id="A0A7X1J7A1"/>
<evidence type="ECO:0000313" key="2">
    <source>
        <dbReference type="Proteomes" id="UP000584670"/>
    </source>
</evidence>
<comment type="caution">
    <text evidence="1">The sequence shown here is derived from an EMBL/GenBank/DDBJ whole genome shotgun (WGS) entry which is preliminary data.</text>
</comment>
<dbReference type="Proteomes" id="UP000584670">
    <property type="component" value="Unassembled WGS sequence"/>
</dbReference>
<proteinExistence type="predicted"/>
<evidence type="ECO:0000313" key="1">
    <source>
        <dbReference type="EMBL" id="MBC2905508.1"/>
    </source>
</evidence>
<protein>
    <submittedName>
        <fullName evidence="1">Uncharacterized protein</fullName>
    </submittedName>
</protein>
<keyword evidence="2" id="KW-1185">Reference proteome</keyword>
<gene>
    <name evidence="1" type="ORF">H4N64_28850</name>
</gene>
<dbReference type="EMBL" id="JACMSF010000037">
    <property type="protein sequence ID" value="MBC2905508.1"/>
    <property type="molecule type" value="Genomic_DNA"/>
</dbReference>
<dbReference type="RefSeq" id="WP_186285408.1">
    <property type="nucleotide sequence ID" value="NZ_JACMSF010000037.1"/>
</dbReference>
<accession>A0A7X1J7A1</accession>